<dbReference type="Gene3D" id="1.10.630.10">
    <property type="entry name" value="Cytochrome P450"/>
    <property type="match status" value="1"/>
</dbReference>
<dbReference type="FunFam" id="1.10.630.10:FF:000042">
    <property type="entry name" value="Cytochrome P450"/>
    <property type="match status" value="1"/>
</dbReference>
<evidence type="ECO:0000256" key="1">
    <source>
        <dbReference type="ARBA" id="ARBA00001971"/>
    </source>
</evidence>
<dbReference type="EnsemblMetazoa" id="SCAU001402-RA">
    <property type="protein sequence ID" value="SCAU001402-PA"/>
    <property type="gene ID" value="SCAU001402"/>
</dbReference>
<comment type="subcellular location">
    <subcellularLocation>
        <location evidence="3">Endoplasmic reticulum membrane</location>
        <topology evidence="3">Peripheral membrane protein</topology>
    </subcellularLocation>
    <subcellularLocation>
        <location evidence="2">Microsome membrane</location>
        <topology evidence="2">Peripheral membrane protein</topology>
    </subcellularLocation>
</comment>
<keyword evidence="9" id="KW-0560">Oxidoreductase</keyword>
<evidence type="ECO:0000256" key="9">
    <source>
        <dbReference type="ARBA" id="ARBA00023002"/>
    </source>
</evidence>
<evidence type="ECO:0000256" key="6">
    <source>
        <dbReference type="ARBA" id="ARBA00022723"/>
    </source>
</evidence>
<keyword evidence="16" id="KW-1185">Reference proteome</keyword>
<evidence type="ECO:0000256" key="4">
    <source>
        <dbReference type="ARBA" id="ARBA00010617"/>
    </source>
</evidence>
<dbReference type="InterPro" id="IPR001128">
    <property type="entry name" value="Cyt_P450"/>
</dbReference>
<feature type="transmembrane region" description="Helical" evidence="14">
    <location>
        <begin position="6"/>
        <end position="24"/>
    </location>
</feature>
<evidence type="ECO:0000256" key="11">
    <source>
        <dbReference type="ARBA" id="ARBA00023033"/>
    </source>
</evidence>
<dbReference type="GO" id="GO:0005789">
    <property type="term" value="C:endoplasmic reticulum membrane"/>
    <property type="evidence" value="ECO:0007669"/>
    <property type="project" value="UniProtKB-SubCell"/>
</dbReference>
<dbReference type="GO" id="GO:0004497">
    <property type="term" value="F:monooxygenase activity"/>
    <property type="evidence" value="ECO:0007669"/>
    <property type="project" value="UniProtKB-KW"/>
</dbReference>
<evidence type="ECO:0000313" key="16">
    <source>
        <dbReference type="Proteomes" id="UP000095300"/>
    </source>
</evidence>
<evidence type="ECO:0000256" key="14">
    <source>
        <dbReference type="SAM" id="Phobius"/>
    </source>
</evidence>
<accession>A0A1I8NRI6</accession>
<proteinExistence type="inferred from homology"/>
<sequence>MSELEAALVMYAFIGLCTLIYGWMKSRMLYWRRRGIPYEDPDFLVGNTKGIGTHKHMRQTLREFYQKFKASGPFGGFFFMLQPVPIVLDMDLVENILIKDCHAFDNNNSTANTLMGIACSLKEKKLRNKFSLVLNSNTIKQILPSAVKVAHECANVLQEILPDSYQVNVNDLVSRYTTEVMGSCVFELECNSLEDPHTEFLAAHKGIFKQFQHSTATHIFRQFLPRLAQSLCRSSVPKSLYDFYFGIVQETVEYREIKQIKRHDFMDILIELKNSKDPNERLNMKEITEIVLTFFVAGFEASSTTLCFALYELAVNQKVQNKLRQEIGEILKKHNDDITYECMQEMPYMEQVISETLRKHAVLPYLERRALVDYLTNTPGYDIAKNTTIFIPLDAIHHDPKIYPEPEKFLPERFEPKKLSKRHSMACLPFGVGPSHCIAMSLAKMQVGLALITLLRDYRFSQCSKTKIPLDIDLSLSIIKPIGEVLLKVEKL</sequence>
<evidence type="ECO:0000256" key="13">
    <source>
        <dbReference type="PIRSR" id="PIRSR602401-1"/>
    </source>
</evidence>
<evidence type="ECO:0000256" key="7">
    <source>
        <dbReference type="ARBA" id="ARBA00022824"/>
    </source>
</evidence>
<evidence type="ECO:0000313" key="15">
    <source>
        <dbReference type="EnsemblMetazoa" id="SCAU001402-PA"/>
    </source>
</evidence>
<evidence type="ECO:0000256" key="12">
    <source>
        <dbReference type="ARBA" id="ARBA00023136"/>
    </source>
</evidence>
<evidence type="ECO:0000256" key="8">
    <source>
        <dbReference type="ARBA" id="ARBA00022848"/>
    </source>
</evidence>
<keyword evidence="6 13" id="KW-0479">Metal-binding</keyword>
<dbReference type="PANTHER" id="PTHR24292:SF100">
    <property type="entry name" value="CYTOCHROME P450 6A16, ISOFORM B-RELATED"/>
    <property type="match status" value="1"/>
</dbReference>
<evidence type="ECO:0000256" key="5">
    <source>
        <dbReference type="ARBA" id="ARBA00022617"/>
    </source>
</evidence>
<dbReference type="STRING" id="35570.A0A1I8NRI6"/>
<organism evidence="15 16">
    <name type="scientific">Stomoxys calcitrans</name>
    <name type="common">Stable fly</name>
    <name type="synonym">Conops calcitrans</name>
    <dbReference type="NCBI Taxonomy" id="35570"/>
    <lineage>
        <taxon>Eukaryota</taxon>
        <taxon>Metazoa</taxon>
        <taxon>Ecdysozoa</taxon>
        <taxon>Arthropoda</taxon>
        <taxon>Hexapoda</taxon>
        <taxon>Insecta</taxon>
        <taxon>Pterygota</taxon>
        <taxon>Neoptera</taxon>
        <taxon>Endopterygota</taxon>
        <taxon>Diptera</taxon>
        <taxon>Brachycera</taxon>
        <taxon>Muscomorpha</taxon>
        <taxon>Muscoidea</taxon>
        <taxon>Muscidae</taxon>
        <taxon>Stomoxys</taxon>
    </lineage>
</organism>
<dbReference type="InterPro" id="IPR002401">
    <property type="entry name" value="Cyt_P450_E_grp-I"/>
</dbReference>
<comment type="similarity">
    <text evidence="4">Belongs to the cytochrome P450 family.</text>
</comment>
<comment type="cofactor">
    <cofactor evidence="1 13">
        <name>heme</name>
        <dbReference type="ChEBI" id="CHEBI:30413"/>
    </cofactor>
</comment>
<dbReference type="PRINTS" id="PR00385">
    <property type="entry name" value="P450"/>
</dbReference>
<dbReference type="InterPro" id="IPR036396">
    <property type="entry name" value="Cyt_P450_sf"/>
</dbReference>
<dbReference type="PANTHER" id="PTHR24292">
    <property type="entry name" value="CYTOCHROME P450"/>
    <property type="match status" value="1"/>
</dbReference>
<keyword evidence="10 13" id="KW-0408">Iron</keyword>
<dbReference type="CDD" id="cd11056">
    <property type="entry name" value="CYP6-like"/>
    <property type="match status" value="1"/>
</dbReference>
<evidence type="ECO:0000256" key="2">
    <source>
        <dbReference type="ARBA" id="ARBA00004174"/>
    </source>
</evidence>
<keyword evidence="14" id="KW-0812">Transmembrane</keyword>
<gene>
    <name evidence="15" type="primary">106094961</name>
</gene>
<dbReference type="GO" id="GO:0016705">
    <property type="term" value="F:oxidoreductase activity, acting on paired donors, with incorporation or reduction of molecular oxygen"/>
    <property type="evidence" value="ECO:0007669"/>
    <property type="project" value="InterPro"/>
</dbReference>
<dbReference type="InterPro" id="IPR050476">
    <property type="entry name" value="Insect_CytP450_Detox"/>
</dbReference>
<dbReference type="Pfam" id="PF00067">
    <property type="entry name" value="p450"/>
    <property type="match status" value="1"/>
</dbReference>
<dbReference type="AlphaFoldDB" id="A0A1I8NRI6"/>
<dbReference type="VEuPathDB" id="VectorBase:SCAU001402"/>
<reference evidence="15" key="1">
    <citation type="submission" date="2020-05" db="UniProtKB">
        <authorList>
            <consortium name="EnsemblMetazoa"/>
        </authorList>
    </citation>
    <scope>IDENTIFICATION</scope>
    <source>
        <strain evidence="15">USDA</strain>
    </source>
</reference>
<evidence type="ECO:0000256" key="10">
    <source>
        <dbReference type="ARBA" id="ARBA00023004"/>
    </source>
</evidence>
<name>A0A1I8NRI6_STOCA</name>
<feature type="binding site" description="axial binding residue" evidence="13">
    <location>
        <position position="437"/>
    </location>
    <ligand>
        <name>heme</name>
        <dbReference type="ChEBI" id="CHEBI:30413"/>
    </ligand>
    <ligandPart>
        <name>Fe</name>
        <dbReference type="ChEBI" id="CHEBI:18248"/>
    </ligandPart>
</feature>
<evidence type="ECO:0008006" key="17">
    <source>
        <dbReference type="Google" id="ProtNLM"/>
    </source>
</evidence>
<dbReference type="OrthoDB" id="2789670at2759"/>
<dbReference type="KEGG" id="scac:106094961"/>
<keyword evidence="7" id="KW-0256">Endoplasmic reticulum</keyword>
<dbReference type="GO" id="GO:0005506">
    <property type="term" value="F:iron ion binding"/>
    <property type="evidence" value="ECO:0007669"/>
    <property type="project" value="InterPro"/>
</dbReference>
<keyword evidence="11" id="KW-0503">Monooxygenase</keyword>
<dbReference type="SUPFAM" id="SSF48264">
    <property type="entry name" value="Cytochrome P450"/>
    <property type="match status" value="1"/>
</dbReference>
<keyword evidence="14" id="KW-1133">Transmembrane helix</keyword>
<keyword evidence="8" id="KW-0492">Microsome</keyword>
<protein>
    <recommendedName>
        <fullName evidence="17">Cytochrome P450</fullName>
    </recommendedName>
</protein>
<dbReference type="PRINTS" id="PR00463">
    <property type="entry name" value="EP450I"/>
</dbReference>
<keyword evidence="12 14" id="KW-0472">Membrane</keyword>
<evidence type="ECO:0000256" key="3">
    <source>
        <dbReference type="ARBA" id="ARBA00004406"/>
    </source>
</evidence>
<dbReference type="Proteomes" id="UP000095300">
    <property type="component" value="Unassembled WGS sequence"/>
</dbReference>
<dbReference type="GO" id="GO:0020037">
    <property type="term" value="F:heme binding"/>
    <property type="evidence" value="ECO:0007669"/>
    <property type="project" value="InterPro"/>
</dbReference>
<keyword evidence="5 13" id="KW-0349">Heme</keyword>